<evidence type="ECO:0000256" key="10">
    <source>
        <dbReference type="SAM" id="Phobius"/>
    </source>
</evidence>
<accession>A0AAV9B6K9</accession>
<reference evidence="12" key="1">
    <citation type="journal article" date="2023" name="Nat. Commun.">
        <title>Diploid and tetraploid genomes of Acorus and the evolution of monocots.</title>
        <authorList>
            <person name="Ma L."/>
            <person name="Liu K.W."/>
            <person name="Li Z."/>
            <person name="Hsiao Y.Y."/>
            <person name="Qi Y."/>
            <person name="Fu T."/>
            <person name="Tang G.D."/>
            <person name="Zhang D."/>
            <person name="Sun W.H."/>
            <person name="Liu D.K."/>
            <person name="Li Y."/>
            <person name="Chen G.Z."/>
            <person name="Liu X.D."/>
            <person name="Liao X.Y."/>
            <person name="Jiang Y.T."/>
            <person name="Yu X."/>
            <person name="Hao Y."/>
            <person name="Huang J."/>
            <person name="Zhao X.W."/>
            <person name="Ke S."/>
            <person name="Chen Y.Y."/>
            <person name="Wu W.L."/>
            <person name="Hsu J.L."/>
            <person name="Lin Y.F."/>
            <person name="Huang M.D."/>
            <person name="Li C.Y."/>
            <person name="Huang L."/>
            <person name="Wang Z.W."/>
            <person name="Zhao X."/>
            <person name="Zhong W.Y."/>
            <person name="Peng D.H."/>
            <person name="Ahmad S."/>
            <person name="Lan S."/>
            <person name="Zhang J.S."/>
            <person name="Tsai W.C."/>
            <person name="Van de Peer Y."/>
            <person name="Liu Z.J."/>
        </authorList>
    </citation>
    <scope>NUCLEOTIDE SEQUENCE</scope>
    <source>
        <strain evidence="12">SCP</strain>
    </source>
</reference>
<feature type="transmembrane region" description="Helical" evidence="10">
    <location>
        <begin position="80"/>
        <end position="99"/>
    </location>
</feature>
<dbReference type="AlphaFoldDB" id="A0AAV9B6K9"/>
<feature type="transmembrane region" description="Helical" evidence="10">
    <location>
        <begin position="595"/>
        <end position="615"/>
    </location>
</feature>
<evidence type="ECO:0000256" key="9">
    <source>
        <dbReference type="ARBA" id="ARBA00038187"/>
    </source>
</evidence>
<keyword evidence="4 10" id="KW-0812">Transmembrane</keyword>
<comment type="subcellular location">
    <subcellularLocation>
        <location evidence="1">Membrane</location>
        <topology evidence="1">Multi-pass membrane protein</topology>
    </subcellularLocation>
</comment>
<evidence type="ECO:0000313" key="13">
    <source>
        <dbReference type="Proteomes" id="UP001179952"/>
    </source>
</evidence>
<name>A0AAV9B6K9_ACOGR</name>
<gene>
    <name evidence="12" type="ORF">QJS04_geneDACA013001</name>
</gene>
<evidence type="ECO:0000256" key="7">
    <source>
        <dbReference type="ARBA" id="ARBA00023136"/>
    </source>
</evidence>
<feature type="transmembrane region" description="Helical" evidence="10">
    <location>
        <begin position="234"/>
        <end position="254"/>
    </location>
</feature>
<keyword evidence="3" id="KW-0050">Antiport</keyword>
<comment type="caution">
    <text evidence="12">The sequence shown here is derived from an EMBL/GenBank/DDBJ whole genome shotgun (WGS) entry which is preliminary data.</text>
</comment>
<evidence type="ECO:0000313" key="12">
    <source>
        <dbReference type="EMBL" id="KAK1272210.1"/>
    </source>
</evidence>
<dbReference type="PANTHER" id="PTHR12266">
    <property type="entry name" value="NA+/CA2+ K+ INDEPENDENT EXCHANGER"/>
    <property type="match status" value="1"/>
</dbReference>
<dbReference type="Gene3D" id="1.20.1420.30">
    <property type="entry name" value="NCX, central ion-binding region"/>
    <property type="match status" value="2"/>
</dbReference>
<feature type="transmembrane region" description="Helical" evidence="10">
    <location>
        <begin position="308"/>
        <end position="331"/>
    </location>
</feature>
<feature type="domain" description="Sodium/calcium exchanger membrane region" evidence="11">
    <location>
        <begin position="486"/>
        <end position="640"/>
    </location>
</feature>
<evidence type="ECO:0000256" key="2">
    <source>
        <dbReference type="ARBA" id="ARBA00022448"/>
    </source>
</evidence>
<keyword evidence="2" id="KW-0813">Transport</keyword>
<evidence type="ECO:0000256" key="3">
    <source>
        <dbReference type="ARBA" id="ARBA00022449"/>
    </source>
</evidence>
<keyword evidence="8" id="KW-0739">Sodium transport</keyword>
<organism evidence="12 13">
    <name type="scientific">Acorus gramineus</name>
    <name type="common">Dwarf sweet flag</name>
    <dbReference type="NCBI Taxonomy" id="55184"/>
    <lineage>
        <taxon>Eukaryota</taxon>
        <taxon>Viridiplantae</taxon>
        <taxon>Streptophyta</taxon>
        <taxon>Embryophyta</taxon>
        <taxon>Tracheophyta</taxon>
        <taxon>Spermatophyta</taxon>
        <taxon>Magnoliopsida</taxon>
        <taxon>Liliopsida</taxon>
        <taxon>Acoraceae</taxon>
        <taxon>Acorus</taxon>
    </lineage>
</organism>
<dbReference type="InterPro" id="IPR044880">
    <property type="entry name" value="NCX_ion-bd_dom_sf"/>
</dbReference>
<dbReference type="PANTHER" id="PTHR12266:SF36">
    <property type="entry name" value="OS10G0436900 PROTEIN"/>
    <property type="match status" value="1"/>
</dbReference>
<keyword evidence="8" id="KW-0406">Ion transport</keyword>
<proteinExistence type="inferred from homology"/>
<feature type="transmembrane region" description="Helical" evidence="10">
    <location>
        <begin position="452"/>
        <end position="471"/>
    </location>
</feature>
<evidence type="ECO:0000259" key="11">
    <source>
        <dbReference type="Pfam" id="PF01699"/>
    </source>
</evidence>
<dbReference type="GO" id="GO:0006814">
    <property type="term" value="P:sodium ion transport"/>
    <property type="evidence" value="ECO:0007669"/>
    <property type="project" value="UniProtKB-KW"/>
</dbReference>
<dbReference type="Proteomes" id="UP001179952">
    <property type="component" value="Unassembled WGS sequence"/>
</dbReference>
<dbReference type="GO" id="GO:0015297">
    <property type="term" value="F:antiporter activity"/>
    <property type="evidence" value="ECO:0007669"/>
    <property type="project" value="UniProtKB-KW"/>
</dbReference>
<feature type="domain" description="Sodium/calcium exchanger membrane region" evidence="11">
    <location>
        <begin position="207"/>
        <end position="350"/>
    </location>
</feature>
<sequence length="649" mass="71232">MWCHLKQKKTTLSVPQMNSVFMPLNHWRAYPFNSYKFQPTNTHPLSYSLNTSFAHTKNLQHLFILNSQQKTNPQMTNKTFLLFLNTSFLLLLLSFSITIHHHPSNLKILHHHPSNLKILHHHPSNLKILHHHPSNLKILHHHHNQPPNVSTTTTDSCTNLPMYQDYKSKCSYVESEPQCASGGFINYLSLFYCTSGRYPAFGYTVLVLWLIILFYLLANTAANYFCSSLESLSILLKLSPTLAGVTLLSLGNGAPDVFSSLASFTGEGTGDVGLNSVLGGAFVVSSGVAGIICIIVSPREVYIEKLSFLRDVCSLLFALSMLLVILIVGLINVWGAFAFASMYLLYVFVVSASHLCRSRGGDGGLEAPMLASEDVEIDIIKGGIEFDGDASVAKTRWYRLVKLLELPLYLPRRLTIPVVSEEGWSKPYGVASMTLSPVLLAFLWSSERQGKLEIYIICGLVGVILGMVAYVTTDEANPPKRFISFWLIIGFLMSVVWTYIIAEELVGLLVSMGRILSISPSVLGLTVLAWGNSIGDLVADVALASKDGSHGAQVAISGCYAGPTFNVLVGLGLSMVFSSWACHPTPFVVPVDRSIFVTVGFLVAGLLWAAVILPMRAMRLDRVVGSGLLAIYLCFLSLRLVQTLGLVEA</sequence>
<dbReference type="EMBL" id="JAUJYN010000005">
    <property type="protein sequence ID" value="KAK1272210.1"/>
    <property type="molecule type" value="Genomic_DNA"/>
</dbReference>
<feature type="transmembrane region" description="Helical" evidence="10">
    <location>
        <begin position="627"/>
        <end position="647"/>
    </location>
</feature>
<dbReference type="InterPro" id="IPR004837">
    <property type="entry name" value="NaCa_Exmemb"/>
</dbReference>
<reference evidence="12" key="2">
    <citation type="submission" date="2023-06" db="EMBL/GenBank/DDBJ databases">
        <authorList>
            <person name="Ma L."/>
            <person name="Liu K.-W."/>
            <person name="Li Z."/>
            <person name="Hsiao Y.-Y."/>
            <person name="Qi Y."/>
            <person name="Fu T."/>
            <person name="Tang G."/>
            <person name="Zhang D."/>
            <person name="Sun W.-H."/>
            <person name="Liu D.-K."/>
            <person name="Li Y."/>
            <person name="Chen G.-Z."/>
            <person name="Liu X.-D."/>
            <person name="Liao X.-Y."/>
            <person name="Jiang Y.-T."/>
            <person name="Yu X."/>
            <person name="Hao Y."/>
            <person name="Huang J."/>
            <person name="Zhao X.-W."/>
            <person name="Ke S."/>
            <person name="Chen Y.-Y."/>
            <person name="Wu W.-L."/>
            <person name="Hsu J.-L."/>
            <person name="Lin Y.-F."/>
            <person name="Huang M.-D."/>
            <person name="Li C.-Y."/>
            <person name="Huang L."/>
            <person name="Wang Z.-W."/>
            <person name="Zhao X."/>
            <person name="Zhong W.-Y."/>
            <person name="Peng D.-H."/>
            <person name="Ahmad S."/>
            <person name="Lan S."/>
            <person name="Zhang J.-S."/>
            <person name="Tsai W.-C."/>
            <person name="Van De Peer Y."/>
            <person name="Liu Z.-J."/>
        </authorList>
    </citation>
    <scope>NUCLEOTIDE SEQUENCE</scope>
    <source>
        <strain evidence="12">SCP</strain>
        <tissue evidence="12">Leaves</tissue>
    </source>
</reference>
<feature type="transmembrane region" description="Helical" evidence="10">
    <location>
        <begin position="522"/>
        <end position="543"/>
    </location>
</feature>
<feature type="transmembrane region" description="Helical" evidence="10">
    <location>
        <begin position="274"/>
        <end position="296"/>
    </location>
</feature>
<feature type="transmembrane region" description="Helical" evidence="10">
    <location>
        <begin position="200"/>
        <end position="222"/>
    </location>
</feature>
<dbReference type="GO" id="GO:0016020">
    <property type="term" value="C:membrane"/>
    <property type="evidence" value="ECO:0007669"/>
    <property type="project" value="UniProtKB-SubCell"/>
</dbReference>
<dbReference type="InterPro" id="IPR051359">
    <property type="entry name" value="CaCA_antiporter"/>
</dbReference>
<dbReference type="GO" id="GO:0008324">
    <property type="term" value="F:monoatomic cation transmembrane transporter activity"/>
    <property type="evidence" value="ECO:0007669"/>
    <property type="project" value="TreeGrafter"/>
</dbReference>
<evidence type="ECO:0000256" key="1">
    <source>
        <dbReference type="ARBA" id="ARBA00004141"/>
    </source>
</evidence>
<evidence type="ECO:0000256" key="5">
    <source>
        <dbReference type="ARBA" id="ARBA00022989"/>
    </source>
</evidence>
<evidence type="ECO:0000256" key="4">
    <source>
        <dbReference type="ARBA" id="ARBA00022692"/>
    </source>
</evidence>
<protein>
    <submittedName>
        <fullName evidence="12">Cation/calcium exchanger 1</fullName>
    </submittedName>
</protein>
<keyword evidence="13" id="KW-1185">Reference proteome</keyword>
<dbReference type="Pfam" id="PF01699">
    <property type="entry name" value="Na_Ca_ex"/>
    <property type="match status" value="2"/>
</dbReference>
<keyword evidence="7 10" id="KW-0472">Membrane</keyword>
<keyword evidence="6" id="KW-0915">Sodium</keyword>
<feature type="transmembrane region" description="Helical" evidence="10">
    <location>
        <begin position="483"/>
        <end position="502"/>
    </location>
</feature>
<feature type="transmembrane region" description="Helical" evidence="10">
    <location>
        <begin position="555"/>
        <end position="575"/>
    </location>
</feature>
<keyword evidence="5 10" id="KW-1133">Transmembrane helix</keyword>
<evidence type="ECO:0000256" key="6">
    <source>
        <dbReference type="ARBA" id="ARBA00023053"/>
    </source>
</evidence>
<evidence type="ECO:0000256" key="8">
    <source>
        <dbReference type="ARBA" id="ARBA00023201"/>
    </source>
</evidence>
<comment type="similarity">
    <text evidence="9">Belongs to the Ca(2+):cation antiporter (CaCA) (TC 2.A.19) family. Cation/calcium exchanger (CCX) subfamily.</text>
</comment>